<sequence>MMGWSEPNLVEQEMERAAAVLEEKLEEKEDYFEEALAHPDELDIDISAEEAEKLSQEEAKDAAD</sequence>
<organism evidence="2 3">
    <name type="scientific">Rhodobacter capsulatus</name>
    <name type="common">Rhodopseudomonas capsulata</name>
    <dbReference type="NCBI Taxonomy" id="1061"/>
    <lineage>
        <taxon>Bacteria</taxon>
        <taxon>Pseudomonadati</taxon>
        <taxon>Pseudomonadota</taxon>
        <taxon>Alphaproteobacteria</taxon>
        <taxon>Rhodobacterales</taxon>
        <taxon>Rhodobacter group</taxon>
        <taxon>Rhodobacter</taxon>
    </lineage>
</organism>
<proteinExistence type="predicted"/>
<accession>A0A1G7QS54</accession>
<reference evidence="2 3" key="1">
    <citation type="submission" date="2016-10" db="EMBL/GenBank/DDBJ databases">
        <authorList>
            <person name="de Groot N.N."/>
        </authorList>
    </citation>
    <scope>NUCLEOTIDE SEQUENCE [LARGE SCALE GENOMIC DNA]</scope>
    <source>
        <strain evidence="3">DSM 938 / 37b4</strain>
    </source>
</reference>
<dbReference type="EMBL" id="FNAY01000025">
    <property type="protein sequence ID" value="SDG01345.1"/>
    <property type="molecule type" value="Genomic_DNA"/>
</dbReference>
<dbReference type="AlphaFoldDB" id="A0A1G7QS54"/>
<dbReference type="Proteomes" id="UP000183812">
    <property type="component" value="Unassembled WGS sequence"/>
</dbReference>
<feature type="compositionally biased region" description="Basic and acidic residues" evidence="1">
    <location>
        <begin position="50"/>
        <end position="64"/>
    </location>
</feature>
<evidence type="ECO:0000256" key="1">
    <source>
        <dbReference type="SAM" id="MobiDB-lite"/>
    </source>
</evidence>
<gene>
    <name evidence="2" type="ORF">SAMN04244550_03268</name>
</gene>
<evidence type="ECO:0000313" key="3">
    <source>
        <dbReference type="Proteomes" id="UP000183812"/>
    </source>
</evidence>
<protein>
    <submittedName>
        <fullName evidence="2">Uncharacterized protein</fullName>
    </submittedName>
</protein>
<feature type="region of interest" description="Disordered" evidence="1">
    <location>
        <begin position="38"/>
        <end position="64"/>
    </location>
</feature>
<evidence type="ECO:0000313" key="2">
    <source>
        <dbReference type="EMBL" id="SDG01345.1"/>
    </source>
</evidence>
<name>A0A1G7QS54_RHOCA</name>